<dbReference type="EMBL" id="GBHO01025414">
    <property type="protein sequence ID" value="JAG18190.1"/>
    <property type="molecule type" value="Transcribed_RNA"/>
</dbReference>
<evidence type="ECO:0000256" key="2">
    <source>
        <dbReference type="ARBA" id="ARBA00022448"/>
    </source>
</evidence>
<dbReference type="InterPro" id="IPR020846">
    <property type="entry name" value="MFS_dom"/>
</dbReference>
<evidence type="ECO:0000256" key="1">
    <source>
        <dbReference type="ARBA" id="ARBA00004651"/>
    </source>
</evidence>
<dbReference type="EMBL" id="GBHO01025408">
    <property type="protein sequence ID" value="JAG18196.1"/>
    <property type="molecule type" value="Transcribed_RNA"/>
</dbReference>
<feature type="transmembrane region" description="Helical" evidence="8">
    <location>
        <begin position="366"/>
        <end position="389"/>
    </location>
</feature>
<dbReference type="Gene3D" id="1.20.1250.20">
    <property type="entry name" value="MFS general substrate transporter like domains"/>
    <property type="match status" value="1"/>
</dbReference>
<evidence type="ECO:0000313" key="12">
    <source>
        <dbReference type="EMBL" id="JAG18190.1"/>
    </source>
</evidence>
<dbReference type="GO" id="GO:0022857">
    <property type="term" value="F:transmembrane transporter activity"/>
    <property type="evidence" value="ECO:0007669"/>
    <property type="project" value="InterPro"/>
</dbReference>
<dbReference type="SUPFAM" id="SSF103473">
    <property type="entry name" value="MFS general substrate transporter"/>
    <property type="match status" value="1"/>
</dbReference>
<feature type="transmembrane region" description="Helical" evidence="8">
    <location>
        <begin position="332"/>
        <end position="354"/>
    </location>
</feature>
<reference evidence="11" key="2">
    <citation type="submission" date="2014-07" db="EMBL/GenBank/DDBJ databases">
        <authorList>
            <person name="Hull J."/>
        </authorList>
    </citation>
    <scope>NUCLEOTIDE SEQUENCE</scope>
</reference>
<keyword evidence="6 8" id="KW-1133">Transmembrane helix</keyword>
<comment type="subcellular location">
    <subcellularLocation>
        <location evidence="1">Cell membrane</location>
        <topology evidence="1">Multi-pass membrane protein</topology>
    </subcellularLocation>
</comment>
<protein>
    <submittedName>
        <fullName evidence="11">Facilitated trehalose transporter Tret1</fullName>
    </submittedName>
</protein>
<dbReference type="AlphaFoldDB" id="A0A0A9WX56"/>
<name>A0A0A9WX56_LYGHE</name>
<evidence type="ECO:0000256" key="7">
    <source>
        <dbReference type="ARBA" id="ARBA00023136"/>
    </source>
</evidence>
<evidence type="ECO:0000313" key="11">
    <source>
        <dbReference type="EMBL" id="JAG13032.1"/>
    </source>
</evidence>
<dbReference type="EMBL" id="GBHO01033277">
    <property type="protein sequence ID" value="JAG10327.1"/>
    <property type="molecule type" value="Transcribed_RNA"/>
</dbReference>
<feature type="transmembrane region" description="Helical" evidence="8">
    <location>
        <begin position="401"/>
        <end position="419"/>
    </location>
</feature>
<evidence type="ECO:0000256" key="8">
    <source>
        <dbReference type="SAM" id="Phobius"/>
    </source>
</evidence>
<accession>A0A0A9WX56</accession>
<dbReference type="PANTHER" id="PTHR48021:SF1">
    <property type="entry name" value="GH07001P-RELATED"/>
    <property type="match status" value="1"/>
</dbReference>
<dbReference type="PANTHER" id="PTHR48021">
    <property type="match status" value="1"/>
</dbReference>
<keyword evidence="5 8" id="KW-0812">Transmembrane</keyword>
<feature type="transmembrane region" description="Helical" evidence="8">
    <location>
        <begin position="431"/>
        <end position="453"/>
    </location>
</feature>
<proteinExistence type="predicted"/>
<evidence type="ECO:0000313" key="10">
    <source>
        <dbReference type="EMBL" id="JAG10327.1"/>
    </source>
</evidence>
<dbReference type="GO" id="GO:0005886">
    <property type="term" value="C:plasma membrane"/>
    <property type="evidence" value="ECO:0007669"/>
    <property type="project" value="UniProtKB-SubCell"/>
</dbReference>
<evidence type="ECO:0000259" key="9">
    <source>
        <dbReference type="PROSITE" id="PS50850"/>
    </source>
</evidence>
<dbReference type="PROSITE" id="PS00216">
    <property type="entry name" value="SUGAR_TRANSPORT_1"/>
    <property type="match status" value="1"/>
</dbReference>
<feature type="transmembrane region" description="Helical" evidence="8">
    <location>
        <begin position="186"/>
        <end position="206"/>
    </location>
</feature>
<feature type="transmembrane region" description="Helical" evidence="8">
    <location>
        <begin position="161"/>
        <end position="180"/>
    </location>
</feature>
<dbReference type="PROSITE" id="PS50850">
    <property type="entry name" value="MFS"/>
    <property type="match status" value="1"/>
</dbReference>
<reference evidence="11" key="1">
    <citation type="journal article" date="2014" name="PLoS ONE">
        <title>Transcriptome-Based Identification of ABC Transporters in the Western Tarnished Plant Bug Lygus hesperus.</title>
        <authorList>
            <person name="Hull J.J."/>
            <person name="Chaney K."/>
            <person name="Geib S.M."/>
            <person name="Fabrick J.A."/>
            <person name="Brent C.S."/>
            <person name="Walsh D."/>
            <person name="Lavine L.C."/>
        </authorList>
    </citation>
    <scope>NUCLEOTIDE SEQUENCE</scope>
</reference>
<keyword evidence="3" id="KW-1003">Cell membrane</keyword>
<feature type="domain" description="Major facilitator superfamily (MFS) profile" evidence="9">
    <location>
        <begin position="33"/>
        <end position="457"/>
    </location>
</feature>
<dbReference type="InterPro" id="IPR036259">
    <property type="entry name" value="MFS_trans_sf"/>
</dbReference>
<evidence type="ECO:0000256" key="4">
    <source>
        <dbReference type="ARBA" id="ARBA00022597"/>
    </source>
</evidence>
<evidence type="ECO:0000256" key="5">
    <source>
        <dbReference type="ARBA" id="ARBA00022692"/>
    </source>
</evidence>
<gene>
    <name evidence="11" type="primary">Tret1_145</name>
    <name evidence="12" type="synonym">Tret1_131</name>
    <name evidence="13" type="synonym">Tret1_142</name>
    <name evidence="10" type="synonym">Tret1_76</name>
    <name evidence="10" type="ORF">CM83_77261</name>
    <name evidence="13" type="ORF">CM83_77269</name>
    <name evidence="12" type="ORF">CM83_77271</name>
    <name evidence="11" type="ORF">CM83_77275</name>
</gene>
<dbReference type="EMBL" id="GBHO01030572">
    <property type="protein sequence ID" value="JAG13032.1"/>
    <property type="molecule type" value="Transcribed_RNA"/>
</dbReference>
<dbReference type="FunFam" id="1.20.1250.20:FF:000218">
    <property type="entry name" value="facilitated trehalose transporter Tret1"/>
    <property type="match status" value="1"/>
</dbReference>
<dbReference type="InterPro" id="IPR005828">
    <property type="entry name" value="MFS_sugar_transport-like"/>
</dbReference>
<dbReference type="InterPro" id="IPR005829">
    <property type="entry name" value="Sugar_transporter_CS"/>
</dbReference>
<organism evidence="11">
    <name type="scientific">Lygus hesperus</name>
    <name type="common">Western plant bug</name>
    <dbReference type="NCBI Taxonomy" id="30085"/>
    <lineage>
        <taxon>Eukaryota</taxon>
        <taxon>Metazoa</taxon>
        <taxon>Ecdysozoa</taxon>
        <taxon>Arthropoda</taxon>
        <taxon>Hexapoda</taxon>
        <taxon>Insecta</taxon>
        <taxon>Pterygota</taxon>
        <taxon>Neoptera</taxon>
        <taxon>Paraneoptera</taxon>
        <taxon>Hemiptera</taxon>
        <taxon>Heteroptera</taxon>
        <taxon>Panheteroptera</taxon>
        <taxon>Cimicomorpha</taxon>
        <taxon>Miridae</taxon>
        <taxon>Mirini</taxon>
        <taxon>Lygus</taxon>
    </lineage>
</organism>
<feature type="transmembrane region" description="Helical" evidence="8">
    <location>
        <begin position="268"/>
        <end position="294"/>
    </location>
</feature>
<feature type="transmembrane region" description="Helical" evidence="8">
    <location>
        <begin position="306"/>
        <end position="325"/>
    </location>
</feature>
<dbReference type="InterPro" id="IPR050549">
    <property type="entry name" value="MFS_Trehalose_Transporter"/>
</dbReference>
<feature type="transmembrane region" description="Helical" evidence="8">
    <location>
        <begin position="127"/>
        <end position="149"/>
    </location>
</feature>
<evidence type="ECO:0000256" key="3">
    <source>
        <dbReference type="ARBA" id="ARBA00022475"/>
    </source>
</evidence>
<evidence type="ECO:0000313" key="13">
    <source>
        <dbReference type="EMBL" id="JAG18196.1"/>
    </source>
</evidence>
<dbReference type="Pfam" id="PF00083">
    <property type="entry name" value="Sugar_tr"/>
    <property type="match status" value="1"/>
</dbReference>
<evidence type="ECO:0000256" key="6">
    <source>
        <dbReference type="ARBA" id="ARBA00022989"/>
    </source>
</evidence>
<keyword evidence="7 8" id="KW-0472">Membrane</keyword>
<keyword evidence="2" id="KW-0813">Transport</keyword>
<keyword evidence="4" id="KW-0762">Sugar transport</keyword>
<sequence length="485" mass="52992">MGKTRTPVSWESPREASAEEVAVNHGLAKQCFAAFVVSLTTFNCGLSTVWISPTSVELTAGANIVGRFEEDEISIKILTSHYASVLSALLMGLTANSYGRKPALYLAAIINIIGGEILRNAEDSTSIWAGNACASCTIVSGLVVGPMLLSEIAHQRVRGALITFCALQFNFGMLAAYSLYPFFSKNVFQIIYIIIPAAQLILYIFIPESPYFLVSKSRTLEAEGSLFWSRGSNRPIAKGELAILVRSSLTQHRSVLQVIKSRATRRGFLTSTGLVFFQRTTGFLVFCCYSNMIVQNSGNILNDRDTGIVFAGIQIAASLISLTLVDLIGRKALLYISYGGNFVSLSVLTIYFLSLKTDVNLARVDWLPLVCMMCFTVSYNLGAGSLTTVMPNEVTPIRTKGIIASIDGILNSILLLVVVGYNPVLERHLGIYVNFLIPSIISAIALVFTWVIVPETRGKSLLDYSEELDVKPRDAEPLKNEVTYL</sequence>